<dbReference type="GO" id="GO:0000209">
    <property type="term" value="P:protein polyubiquitination"/>
    <property type="evidence" value="ECO:0007669"/>
    <property type="project" value="TreeGrafter"/>
</dbReference>
<dbReference type="GO" id="GO:0043161">
    <property type="term" value="P:proteasome-mediated ubiquitin-dependent protein catabolic process"/>
    <property type="evidence" value="ECO:0007669"/>
    <property type="project" value="TreeGrafter"/>
</dbReference>
<dbReference type="OMA" id="FRTCEEC"/>
<feature type="repeat" description="NHL" evidence="2">
    <location>
        <begin position="99"/>
        <end position="133"/>
    </location>
</feature>
<name>A0A1S3II76_LINAN</name>
<dbReference type="PROSITE" id="PS51125">
    <property type="entry name" value="NHL"/>
    <property type="match status" value="1"/>
</dbReference>
<evidence type="ECO:0000313" key="5">
    <source>
        <dbReference type="RefSeq" id="XP_013397581.1"/>
    </source>
</evidence>
<dbReference type="SUPFAM" id="SSF75011">
    <property type="entry name" value="3-carboxy-cis,cis-mucoante lactonizing enzyme"/>
    <property type="match status" value="1"/>
</dbReference>
<dbReference type="KEGG" id="lak:106164267"/>
<organism evidence="4 5">
    <name type="scientific">Lingula anatina</name>
    <name type="common">Brachiopod</name>
    <name type="synonym">Lingula unguis</name>
    <dbReference type="NCBI Taxonomy" id="7574"/>
    <lineage>
        <taxon>Eukaryota</taxon>
        <taxon>Metazoa</taxon>
        <taxon>Spiralia</taxon>
        <taxon>Lophotrochozoa</taxon>
        <taxon>Brachiopoda</taxon>
        <taxon>Linguliformea</taxon>
        <taxon>Lingulata</taxon>
        <taxon>Lingulida</taxon>
        <taxon>Linguloidea</taxon>
        <taxon>Lingulidae</taxon>
        <taxon>Lingula</taxon>
    </lineage>
</organism>
<gene>
    <name evidence="5" type="primary">LOC106164267</name>
</gene>
<keyword evidence="4" id="KW-1185">Reference proteome</keyword>
<feature type="compositionally biased region" description="Basic and acidic residues" evidence="3">
    <location>
        <begin position="262"/>
        <end position="280"/>
    </location>
</feature>
<dbReference type="RefSeq" id="XP_013397581.1">
    <property type="nucleotide sequence ID" value="XM_013542127.1"/>
</dbReference>
<feature type="compositionally biased region" description="Basic and acidic residues" evidence="3">
    <location>
        <begin position="228"/>
        <end position="241"/>
    </location>
</feature>
<dbReference type="STRING" id="7574.A0A1S3II76"/>
<sequence>MRGILLSEYCLRSDMMTGMSVTSQNDVLLVNKSYPCIEVYKPGTVGTSPASRTPGLCSDELFTPWDVAALPCGNFAVTEPHDACVKIFSADGKVVSTIHGQELKCPRGIAVNSQGNIIVTDSQVKCVYVYSADGSKLEHVIKGAKDEGPLFVQPFHVTVNRLTDSIIVSDYGKDCLTVFDSEGNFLYNYGVDIATLMTSHHDGDEKEASMHKDTSSNAHVIDKVHMKADPATEHVEKVETKHIRRQSSLRERLFGRKKRKDSHSDEKHHQNGKSRDQKNVVKEEAPKVNGSEVNQAQPVKSFAPRKQHVLYSPFGVCTDKFGLIFIAEYTNQRVQVVTADGHFKCMVVQRDDGIRYPRAVAIDNNGHLVVGERFGWVKTFQYI</sequence>
<keyword evidence="1" id="KW-0677">Repeat</keyword>
<dbReference type="GO" id="GO:0061630">
    <property type="term" value="F:ubiquitin protein ligase activity"/>
    <property type="evidence" value="ECO:0007669"/>
    <property type="project" value="TreeGrafter"/>
</dbReference>
<accession>A0A1S3II76</accession>
<dbReference type="InParanoid" id="A0A1S3II76"/>
<dbReference type="OrthoDB" id="6042961at2759"/>
<dbReference type="CDD" id="cd05819">
    <property type="entry name" value="NHL"/>
    <property type="match status" value="1"/>
</dbReference>
<dbReference type="AlphaFoldDB" id="A0A1S3II76"/>
<evidence type="ECO:0000256" key="2">
    <source>
        <dbReference type="PROSITE-ProRule" id="PRU00504"/>
    </source>
</evidence>
<dbReference type="PANTHER" id="PTHR24104">
    <property type="entry name" value="E3 UBIQUITIN-PROTEIN LIGASE NHLRC1-RELATED"/>
    <property type="match status" value="1"/>
</dbReference>
<dbReference type="Proteomes" id="UP000085678">
    <property type="component" value="Unplaced"/>
</dbReference>
<dbReference type="InterPro" id="IPR011042">
    <property type="entry name" value="6-blade_b-propeller_TolB-like"/>
</dbReference>
<evidence type="ECO:0000256" key="3">
    <source>
        <dbReference type="SAM" id="MobiDB-lite"/>
    </source>
</evidence>
<dbReference type="Pfam" id="PF01436">
    <property type="entry name" value="NHL"/>
    <property type="match status" value="1"/>
</dbReference>
<evidence type="ECO:0000256" key="1">
    <source>
        <dbReference type="ARBA" id="ARBA00022737"/>
    </source>
</evidence>
<dbReference type="InterPro" id="IPR001258">
    <property type="entry name" value="NHL_repeat"/>
</dbReference>
<dbReference type="GeneID" id="106164267"/>
<reference evidence="5" key="1">
    <citation type="submission" date="2025-08" db="UniProtKB">
        <authorList>
            <consortium name="RefSeq"/>
        </authorList>
    </citation>
    <scope>IDENTIFICATION</scope>
    <source>
        <tissue evidence="5">Gonads</tissue>
    </source>
</reference>
<dbReference type="InterPro" id="IPR050952">
    <property type="entry name" value="TRIM-NHL_E3_ligases"/>
</dbReference>
<dbReference type="Gene3D" id="2.120.10.30">
    <property type="entry name" value="TolB, C-terminal domain"/>
    <property type="match status" value="2"/>
</dbReference>
<dbReference type="PANTHER" id="PTHR24104:SF59">
    <property type="entry name" value="TRIPARTITE MOTIF-CONTAINING PROTEIN 2-LIKE"/>
    <property type="match status" value="1"/>
</dbReference>
<evidence type="ECO:0000313" key="4">
    <source>
        <dbReference type="Proteomes" id="UP000085678"/>
    </source>
</evidence>
<protein>
    <submittedName>
        <fullName evidence="5">Uncharacterized protein LOC106164267</fullName>
    </submittedName>
</protein>
<proteinExistence type="predicted"/>
<feature type="region of interest" description="Disordered" evidence="3">
    <location>
        <begin position="228"/>
        <end position="280"/>
    </location>
</feature>